<proteinExistence type="predicted"/>
<gene>
    <name evidence="1" type="ORF">AB5J58_01040</name>
</gene>
<dbReference type="RefSeq" id="WP_369186196.1">
    <property type="nucleotide sequence ID" value="NZ_CP163431.1"/>
</dbReference>
<dbReference type="AlphaFoldDB" id="A0AB39LYA6"/>
<protein>
    <submittedName>
        <fullName evidence="1">Uncharacterized protein</fullName>
    </submittedName>
</protein>
<accession>A0AB39LYA6</accession>
<reference evidence="1" key="1">
    <citation type="submission" date="2024-07" db="EMBL/GenBank/DDBJ databases">
        <authorList>
            <person name="Yu S.T."/>
        </authorList>
    </citation>
    <scope>NUCLEOTIDE SEQUENCE</scope>
    <source>
        <strain evidence="1">R08</strain>
    </source>
</reference>
<organism evidence="1">
    <name type="scientific">Streptomyces sp. R08</name>
    <dbReference type="NCBI Taxonomy" id="3238624"/>
    <lineage>
        <taxon>Bacteria</taxon>
        <taxon>Bacillati</taxon>
        <taxon>Actinomycetota</taxon>
        <taxon>Actinomycetes</taxon>
        <taxon>Kitasatosporales</taxon>
        <taxon>Streptomycetaceae</taxon>
        <taxon>Streptomyces</taxon>
    </lineage>
</organism>
<dbReference type="EMBL" id="CP163431">
    <property type="protein sequence ID" value="XDP98858.1"/>
    <property type="molecule type" value="Genomic_DNA"/>
</dbReference>
<evidence type="ECO:0000313" key="1">
    <source>
        <dbReference type="EMBL" id="XDP98858.1"/>
    </source>
</evidence>
<name>A0AB39LYA6_9ACTN</name>
<sequence>MIKQLMMISDLKEAYDLAQSATHLGFGVRISNVMNTLPDRTTPGNEDHLQETWTVEILDDVPLDPDELKGT</sequence>